<dbReference type="InParanoid" id="A0A0C3E047"/>
<dbReference type="HOGENOM" id="CLU_060549_1_0_1"/>
<feature type="transmembrane region" description="Helical" evidence="1">
    <location>
        <begin position="96"/>
        <end position="115"/>
    </location>
</feature>
<keyword evidence="1" id="KW-0812">Transmembrane</keyword>
<reference evidence="3" key="2">
    <citation type="submission" date="2015-01" db="EMBL/GenBank/DDBJ databases">
        <title>Evolutionary Origins and Diversification of the Mycorrhizal Mutualists.</title>
        <authorList>
            <consortium name="DOE Joint Genome Institute"/>
            <consortium name="Mycorrhizal Genomics Consortium"/>
            <person name="Kohler A."/>
            <person name="Kuo A."/>
            <person name="Nagy L.G."/>
            <person name="Floudas D."/>
            <person name="Copeland A."/>
            <person name="Barry K.W."/>
            <person name="Cichocki N."/>
            <person name="Veneault-Fourrey C."/>
            <person name="LaButti K."/>
            <person name="Lindquist E.A."/>
            <person name="Lipzen A."/>
            <person name="Lundell T."/>
            <person name="Morin E."/>
            <person name="Murat C."/>
            <person name="Riley R."/>
            <person name="Ohm R."/>
            <person name="Sun H."/>
            <person name="Tunlid A."/>
            <person name="Henrissat B."/>
            <person name="Grigoriev I.V."/>
            <person name="Hibbett D.S."/>
            <person name="Martin F."/>
        </authorList>
    </citation>
    <scope>NUCLEOTIDE SEQUENCE [LARGE SCALE GENOMIC DNA]</scope>
    <source>
        <strain evidence="3">Foug A</strain>
    </source>
</reference>
<dbReference type="EMBL" id="KN822051">
    <property type="protein sequence ID" value="KIM61491.1"/>
    <property type="molecule type" value="Genomic_DNA"/>
</dbReference>
<organism evidence="2 3">
    <name type="scientific">Scleroderma citrinum Foug A</name>
    <dbReference type="NCBI Taxonomy" id="1036808"/>
    <lineage>
        <taxon>Eukaryota</taxon>
        <taxon>Fungi</taxon>
        <taxon>Dikarya</taxon>
        <taxon>Basidiomycota</taxon>
        <taxon>Agaricomycotina</taxon>
        <taxon>Agaricomycetes</taxon>
        <taxon>Agaricomycetidae</taxon>
        <taxon>Boletales</taxon>
        <taxon>Sclerodermatineae</taxon>
        <taxon>Sclerodermataceae</taxon>
        <taxon>Scleroderma</taxon>
    </lineage>
</organism>
<evidence type="ECO:0000313" key="2">
    <source>
        <dbReference type="EMBL" id="KIM61491.1"/>
    </source>
</evidence>
<protein>
    <recommendedName>
        <fullName evidence="4">G-protein coupled receptors family 1 profile domain-containing protein</fullName>
    </recommendedName>
</protein>
<proteinExistence type="predicted"/>
<evidence type="ECO:0000313" key="3">
    <source>
        <dbReference type="Proteomes" id="UP000053989"/>
    </source>
</evidence>
<dbReference type="Proteomes" id="UP000053989">
    <property type="component" value="Unassembled WGS sequence"/>
</dbReference>
<reference evidence="2 3" key="1">
    <citation type="submission" date="2014-04" db="EMBL/GenBank/DDBJ databases">
        <authorList>
            <consortium name="DOE Joint Genome Institute"/>
            <person name="Kuo A."/>
            <person name="Kohler A."/>
            <person name="Nagy L.G."/>
            <person name="Floudas D."/>
            <person name="Copeland A."/>
            <person name="Barry K.W."/>
            <person name="Cichocki N."/>
            <person name="Veneault-Fourrey C."/>
            <person name="LaButti K."/>
            <person name="Lindquist E.A."/>
            <person name="Lipzen A."/>
            <person name="Lundell T."/>
            <person name="Morin E."/>
            <person name="Murat C."/>
            <person name="Sun H."/>
            <person name="Tunlid A."/>
            <person name="Henrissat B."/>
            <person name="Grigoriev I.V."/>
            <person name="Hibbett D.S."/>
            <person name="Martin F."/>
            <person name="Nordberg H.P."/>
            <person name="Cantor M.N."/>
            <person name="Hua S.X."/>
        </authorList>
    </citation>
    <scope>NUCLEOTIDE SEQUENCE [LARGE SCALE GENOMIC DNA]</scope>
    <source>
        <strain evidence="2 3">Foug A</strain>
    </source>
</reference>
<keyword evidence="1" id="KW-1133">Transmembrane helix</keyword>
<keyword evidence="1" id="KW-0472">Membrane</keyword>
<accession>A0A0C3E047</accession>
<dbReference type="STRING" id="1036808.A0A0C3E047"/>
<dbReference type="OrthoDB" id="3038990at2759"/>
<gene>
    <name evidence="2" type="ORF">SCLCIDRAFT_1215949</name>
</gene>
<feature type="transmembrane region" description="Helical" evidence="1">
    <location>
        <begin position="169"/>
        <end position="190"/>
    </location>
</feature>
<dbReference type="AlphaFoldDB" id="A0A0C3E047"/>
<evidence type="ECO:0000256" key="1">
    <source>
        <dbReference type="SAM" id="Phobius"/>
    </source>
</evidence>
<feature type="transmembrane region" description="Helical" evidence="1">
    <location>
        <begin position="127"/>
        <end position="149"/>
    </location>
</feature>
<sequence length="334" mass="36449">MSQGSSPILNPVVYLNYLNHTVAGDYEFTRDVSLATLGALAWDILSSIPEDCRLIQAGKISAVLFAYFLARPSALAMVVLDVMLKTGPINDCTATAIALMALQAVSTAASSYLFLKRVHAVYFGNNIVNHFFSLLWLVGVGTSCAVFSGTLRDYSEIADTKHCLRYQHHAQLTIAYVIPVAFDSLVYFAISYKIMSSHGSGKKWHWRDFCRAKVLPHFSQAVLSGGQLYYGITNSINVTRLSWSSQTNMSPTLELLLSSPAVALTSAMACRVHRNLIIESLLDPEGTNGKPLTTPKFADRRVVSQTLPTSTVILAPPYSESDSDRGCSVPKGEV</sequence>
<feature type="transmembrane region" description="Helical" evidence="1">
    <location>
        <begin position="63"/>
        <end position="84"/>
    </location>
</feature>
<name>A0A0C3E047_9AGAM</name>
<keyword evidence="3" id="KW-1185">Reference proteome</keyword>
<evidence type="ECO:0008006" key="4">
    <source>
        <dbReference type="Google" id="ProtNLM"/>
    </source>
</evidence>